<dbReference type="InterPro" id="IPR036390">
    <property type="entry name" value="WH_DNA-bd_sf"/>
</dbReference>
<dbReference type="GO" id="GO:0003700">
    <property type="term" value="F:DNA-binding transcription factor activity"/>
    <property type="evidence" value="ECO:0007669"/>
    <property type="project" value="InterPro"/>
</dbReference>
<comment type="caution">
    <text evidence="2">The sequence shown here is derived from an EMBL/GenBank/DDBJ whole genome shotgun (WGS) entry which is preliminary data.</text>
</comment>
<dbReference type="EMBL" id="VLNT01000008">
    <property type="protein sequence ID" value="TSD62607.1"/>
    <property type="molecule type" value="Genomic_DNA"/>
</dbReference>
<gene>
    <name evidence="2" type="ORF">FNM00_11680</name>
</gene>
<dbReference type="Pfam" id="PF01022">
    <property type="entry name" value="HTH_5"/>
    <property type="match status" value="1"/>
</dbReference>
<dbReference type="PROSITE" id="PS50987">
    <property type="entry name" value="HTH_ARSR_2"/>
    <property type="match status" value="1"/>
</dbReference>
<dbReference type="InterPro" id="IPR036388">
    <property type="entry name" value="WH-like_DNA-bd_sf"/>
</dbReference>
<dbReference type="CDD" id="cd00090">
    <property type="entry name" value="HTH_ARSR"/>
    <property type="match status" value="1"/>
</dbReference>
<dbReference type="OrthoDB" id="9806976at2"/>
<evidence type="ECO:0000259" key="1">
    <source>
        <dbReference type="PROSITE" id="PS50987"/>
    </source>
</evidence>
<sequence length="114" mass="12995">MRATDRLSLVFSALSDPTRRDMVTRLSRAPITVGELAGDYEISPPAVSQHLKVLERAGLVTRTTQAQWRTVTLHTEPLDEAAAWVERHRRDWSERLDALEDFLDTTKEHDDDPS</sequence>
<proteinExistence type="predicted"/>
<dbReference type="PANTHER" id="PTHR38600:SF2">
    <property type="entry name" value="SLL0088 PROTEIN"/>
    <property type="match status" value="1"/>
</dbReference>
<dbReference type="NCBIfam" id="NF033788">
    <property type="entry name" value="HTH_metalloreg"/>
    <property type="match status" value="1"/>
</dbReference>
<name>A0A554S8E8_9ACTN</name>
<dbReference type="InterPro" id="IPR001845">
    <property type="entry name" value="HTH_ArsR_DNA-bd_dom"/>
</dbReference>
<dbReference type="SUPFAM" id="SSF46785">
    <property type="entry name" value="Winged helix' DNA-binding domain"/>
    <property type="match status" value="1"/>
</dbReference>
<evidence type="ECO:0000313" key="3">
    <source>
        <dbReference type="Proteomes" id="UP000316988"/>
    </source>
</evidence>
<evidence type="ECO:0000313" key="2">
    <source>
        <dbReference type="EMBL" id="TSD62607.1"/>
    </source>
</evidence>
<keyword evidence="3" id="KW-1185">Reference proteome</keyword>
<accession>A0A554S8E8</accession>
<dbReference type="Proteomes" id="UP000316988">
    <property type="component" value="Unassembled WGS sequence"/>
</dbReference>
<dbReference type="SMART" id="SM00418">
    <property type="entry name" value="HTH_ARSR"/>
    <property type="match status" value="1"/>
</dbReference>
<feature type="domain" description="HTH arsR-type" evidence="1">
    <location>
        <begin position="1"/>
        <end position="93"/>
    </location>
</feature>
<protein>
    <submittedName>
        <fullName evidence="2">Winged helix-turn-helix transcriptional regulator</fullName>
    </submittedName>
</protein>
<reference evidence="2 3" key="1">
    <citation type="submission" date="2019-07" db="EMBL/GenBank/DDBJ databases">
        <authorList>
            <person name="Zhao L.H."/>
        </authorList>
    </citation>
    <scope>NUCLEOTIDE SEQUENCE [LARGE SCALE GENOMIC DNA]</scope>
    <source>
        <strain evidence="2 3">Co35</strain>
    </source>
</reference>
<dbReference type="InterPro" id="IPR011991">
    <property type="entry name" value="ArsR-like_HTH"/>
</dbReference>
<dbReference type="PANTHER" id="PTHR38600">
    <property type="entry name" value="TRANSCRIPTIONAL REGULATORY PROTEIN"/>
    <property type="match status" value="1"/>
</dbReference>
<organism evidence="2 3">
    <name type="scientific">Aeromicrobium piscarium</name>
    <dbReference type="NCBI Taxonomy" id="2590901"/>
    <lineage>
        <taxon>Bacteria</taxon>
        <taxon>Bacillati</taxon>
        <taxon>Actinomycetota</taxon>
        <taxon>Actinomycetes</taxon>
        <taxon>Propionibacteriales</taxon>
        <taxon>Nocardioidaceae</taxon>
        <taxon>Aeromicrobium</taxon>
    </lineage>
</organism>
<dbReference type="PRINTS" id="PR00778">
    <property type="entry name" value="HTHARSR"/>
</dbReference>
<dbReference type="Gene3D" id="1.10.10.10">
    <property type="entry name" value="Winged helix-like DNA-binding domain superfamily/Winged helix DNA-binding domain"/>
    <property type="match status" value="1"/>
</dbReference>
<dbReference type="AlphaFoldDB" id="A0A554S8E8"/>
<dbReference type="RefSeq" id="WP_143913719.1">
    <property type="nucleotide sequence ID" value="NZ_VLNT01000008.1"/>
</dbReference>